<evidence type="ECO:0000313" key="3">
    <source>
        <dbReference type="EMBL" id="MCK8479023.1"/>
    </source>
</evidence>
<dbReference type="EMBL" id="JALPQF010000001">
    <property type="protein sequence ID" value="MCK8479023.1"/>
    <property type="molecule type" value="Genomic_DNA"/>
</dbReference>
<evidence type="ECO:0000256" key="1">
    <source>
        <dbReference type="PROSITE-ProRule" id="PRU00169"/>
    </source>
</evidence>
<keyword evidence="4" id="KW-1185">Reference proteome</keyword>
<gene>
    <name evidence="3" type="ORF">MUY34_00245</name>
</gene>
<accession>A0ABT0H3S0</accession>
<reference evidence="3" key="1">
    <citation type="submission" date="2022-04" db="EMBL/GenBank/DDBJ databases">
        <authorList>
            <person name="Ren T."/>
        </authorList>
    </citation>
    <scope>NUCLEOTIDE SEQUENCE</scope>
    <source>
        <strain evidence="3">F63249</strain>
    </source>
</reference>
<comment type="caution">
    <text evidence="3">The sequence shown here is derived from an EMBL/GenBank/DDBJ whole genome shotgun (WGS) entry which is preliminary data.</text>
</comment>
<feature type="domain" description="Response regulatory" evidence="2">
    <location>
        <begin position="6"/>
        <end position="138"/>
    </location>
</feature>
<evidence type="ECO:0000313" key="4">
    <source>
        <dbReference type="Proteomes" id="UP001203687"/>
    </source>
</evidence>
<dbReference type="Gene3D" id="3.40.50.2300">
    <property type="match status" value="1"/>
</dbReference>
<name>A0ABT0H3S0_9FLAO</name>
<feature type="modified residue" description="4-aspartylphosphate" evidence="1">
    <location>
        <position position="66"/>
    </location>
</feature>
<proteinExistence type="predicted"/>
<sequence length="225" mass="25517">MTKHINVLIVEDEPLIINVLENALHQISGTNGLIDFKIKSVTNCDLAIEQINNAINGIPIDLLLLDISIPASIDKKTSSGLDIGIKAKKSFPMIKTIVFTADNNNYKLNNILKSINPEGFLIKSDIDFTKLVDAINAVINDEPFYSKYILQLMRRHQLNDFVLDKIDRLLIYEISKGTKMKDITKFIPLSKSAIEYRKRSLKEKFEVQNGNDRLLISKAKERGFI</sequence>
<dbReference type="Proteomes" id="UP001203687">
    <property type="component" value="Unassembled WGS sequence"/>
</dbReference>
<dbReference type="PROSITE" id="PS50110">
    <property type="entry name" value="RESPONSE_REGULATORY"/>
    <property type="match status" value="1"/>
</dbReference>
<protein>
    <submittedName>
        <fullName evidence="3">Response regulator</fullName>
    </submittedName>
</protein>
<organism evidence="3 4">
    <name type="scientific">Psychroserpens algicola</name>
    <dbReference type="NCBI Taxonomy" id="1719034"/>
    <lineage>
        <taxon>Bacteria</taxon>
        <taxon>Pseudomonadati</taxon>
        <taxon>Bacteroidota</taxon>
        <taxon>Flavobacteriia</taxon>
        <taxon>Flavobacteriales</taxon>
        <taxon>Flavobacteriaceae</taxon>
        <taxon>Psychroserpens</taxon>
    </lineage>
</organism>
<evidence type="ECO:0000259" key="2">
    <source>
        <dbReference type="PROSITE" id="PS50110"/>
    </source>
</evidence>
<keyword evidence="1" id="KW-0597">Phosphoprotein</keyword>
<dbReference type="InterPro" id="IPR011006">
    <property type="entry name" value="CheY-like_superfamily"/>
</dbReference>
<dbReference type="SUPFAM" id="SSF52172">
    <property type="entry name" value="CheY-like"/>
    <property type="match status" value="1"/>
</dbReference>
<dbReference type="InterPro" id="IPR001789">
    <property type="entry name" value="Sig_transdc_resp-reg_receiver"/>
</dbReference>
<dbReference type="RefSeq" id="WP_248411459.1">
    <property type="nucleotide sequence ID" value="NZ_JALPQF010000001.1"/>
</dbReference>